<keyword evidence="3" id="KW-1133">Transmembrane helix</keyword>
<proteinExistence type="predicted"/>
<gene>
    <name evidence="5" type="ORF">SV7mr_11100</name>
</gene>
<keyword evidence="2" id="KW-0802">TPR repeat</keyword>
<organism evidence="5 6">
    <name type="scientific">Stieleria bergensis</name>
    <dbReference type="NCBI Taxonomy" id="2528025"/>
    <lineage>
        <taxon>Bacteria</taxon>
        <taxon>Pseudomonadati</taxon>
        <taxon>Planctomycetota</taxon>
        <taxon>Planctomycetia</taxon>
        <taxon>Pirellulales</taxon>
        <taxon>Pirellulaceae</taxon>
        <taxon>Stieleria</taxon>
    </lineage>
</organism>
<keyword evidence="3" id="KW-0812">Transmembrane</keyword>
<dbReference type="InterPro" id="IPR023155">
    <property type="entry name" value="Cyt_c-552/4"/>
</dbReference>
<dbReference type="Proteomes" id="UP000315003">
    <property type="component" value="Chromosome"/>
</dbReference>
<dbReference type="InterPro" id="IPR016024">
    <property type="entry name" value="ARM-type_fold"/>
</dbReference>
<evidence type="ECO:0000256" key="3">
    <source>
        <dbReference type="SAM" id="Phobius"/>
    </source>
</evidence>
<evidence type="ECO:0000313" key="5">
    <source>
        <dbReference type="EMBL" id="QDT58617.1"/>
    </source>
</evidence>
<dbReference type="AlphaFoldDB" id="A0A517SR69"/>
<dbReference type="Pfam" id="PF13646">
    <property type="entry name" value="HEAT_2"/>
    <property type="match status" value="1"/>
</dbReference>
<dbReference type="RefSeq" id="WP_419188126.1">
    <property type="nucleotide sequence ID" value="NZ_CP036272.1"/>
</dbReference>
<dbReference type="Gene3D" id="1.25.10.10">
    <property type="entry name" value="Leucine-rich Repeat Variant"/>
    <property type="match status" value="1"/>
</dbReference>
<dbReference type="SUPFAM" id="SSF48452">
    <property type="entry name" value="TPR-like"/>
    <property type="match status" value="1"/>
</dbReference>
<accession>A0A517SR69</accession>
<protein>
    <submittedName>
        <fullName evidence="5">Tetratricopeptide repeat protein</fullName>
    </submittedName>
</protein>
<dbReference type="InterPro" id="IPR019734">
    <property type="entry name" value="TPR_rpt"/>
</dbReference>
<feature type="domain" description="Cytochrome c-552/4" evidence="4">
    <location>
        <begin position="206"/>
        <end position="244"/>
    </location>
</feature>
<keyword evidence="3" id="KW-0472">Membrane</keyword>
<evidence type="ECO:0000256" key="1">
    <source>
        <dbReference type="ARBA" id="ARBA00022729"/>
    </source>
</evidence>
<dbReference type="Pfam" id="PF13435">
    <property type="entry name" value="Cytochrome_C554"/>
    <property type="match status" value="1"/>
</dbReference>
<keyword evidence="6" id="KW-1185">Reference proteome</keyword>
<evidence type="ECO:0000313" key="6">
    <source>
        <dbReference type="Proteomes" id="UP000315003"/>
    </source>
</evidence>
<dbReference type="InterPro" id="IPR011990">
    <property type="entry name" value="TPR-like_helical_dom_sf"/>
</dbReference>
<dbReference type="PANTHER" id="PTHR35038:SF8">
    <property type="entry name" value="C-TYPE POLYHEME CYTOCHROME OMCC"/>
    <property type="match status" value="1"/>
</dbReference>
<dbReference type="InterPro" id="IPR011989">
    <property type="entry name" value="ARM-like"/>
</dbReference>
<dbReference type="PANTHER" id="PTHR35038">
    <property type="entry name" value="DISSIMILATORY SULFITE REDUCTASE SIRA"/>
    <property type="match status" value="1"/>
</dbReference>
<dbReference type="InterPro" id="IPR051829">
    <property type="entry name" value="Multiheme_Cytochr_ET"/>
</dbReference>
<dbReference type="Gene3D" id="1.10.1130.10">
    <property type="entry name" value="Flavocytochrome C3, Chain A"/>
    <property type="match status" value="2"/>
</dbReference>
<dbReference type="SUPFAM" id="SSF48695">
    <property type="entry name" value="Multiheme cytochromes"/>
    <property type="match status" value="1"/>
</dbReference>
<name>A0A517SR69_9BACT</name>
<feature type="transmembrane region" description="Helical" evidence="3">
    <location>
        <begin position="29"/>
        <end position="50"/>
    </location>
</feature>
<dbReference type="SUPFAM" id="SSF48371">
    <property type="entry name" value="ARM repeat"/>
    <property type="match status" value="1"/>
</dbReference>
<feature type="repeat" description="TPR" evidence="2">
    <location>
        <begin position="746"/>
        <end position="779"/>
    </location>
</feature>
<dbReference type="EMBL" id="CP036272">
    <property type="protein sequence ID" value="QDT58617.1"/>
    <property type="molecule type" value="Genomic_DNA"/>
</dbReference>
<sequence>MPKSASKTTSDDSLQSAASFTPLWKRKPFWSGLCLLVLASGLVFADYWVAMPDGVQATFIGRSSCVECHQKEVEAFTGSDHDKAMDLATEDTVLGDFNDVIFEHDGLQNRLFRDGDLFLVNTEGPDGEMHDYEVKYVFGVYPLQQYMVEFDRSDDQPDCEVARLQVLRISWDSKDNRWFYLRPPDVTDKLAADDPLHWTGIAQRWQTMCADCHSTNLKTNFDTQTQSYHTTFSEIDVSCEACHGPASLHVELARKKSLFWDRRYGYGLTKLKGESNEPQIQTCAPCHSRRSLLDTEFAGGATFHDHLRLSNLDEQTYHGDGQILDEVYVYGSFIQSKMYHKGIRCSDCHDPHSLKLKHDGNNVCTSCHQHAAGKYDVPSHHFHAPGTAGAQCVNCHMPHTTYMEVDPRRDHSLRVPRPDLSVQLGVPNACSHCHVKDRLPEITPQHSQSLQDKEYSLWLRDARENPDQVVGKDGQTLEQLIQATDKWCDDACEKWYGEKRFRQPHFAEALVPLRNGQREGVRKAIEFLNKKDFESPAIARATLLDQLAAMGLRQIDVLATTIVEDDQEHPIVRAAAARALARANPQKTYDVLTKLLSDKDRLVRLGAAQSILQSGVLAQLTKLDRMKFDRVLKELKQEYSVPADRAGAHLSWGSVQEQLGFLEQQRNQTPPTDNRFFKEAIESYRTAIEIEPKTTGARSNLAFLLENIAQSLPANQQQKLMAETKRLRSEELPLIARDAKLAPNLAILQYRYGLALYTDGQWELAFERLKKAAELDPQNPDYQSVLMQLKQKLDQRDSQPPQ</sequence>
<dbReference type="Gene3D" id="1.25.40.10">
    <property type="entry name" value="Tetratricopeptide repeat domain"/>
    <property type="match status" value="2"/>
</dbReference>
<evidence type="ECO:0000256" key="2">
    <source>
        <dbReference type="PROSITE-ProRule" id="PRU00339"/>
    </source>
</evidence>
<evidence type="ECO:0000259" key="4">
    <source>
        <dbReference type="Pfam" id="PF13435"/>
    </source>
</evidence>
<keyword evidence="1" id="KW-0732">Signal</keyword>
<dbReference type="InterPro" id="IPR036280">
    <property type="entry name" value="Multihaem_cyt_sf"/>
</dbReference>
<reference evidence="5 6" key="1">
    <citation type="submission" date="2019-02" db="EMBL/GenBank/DDBJ databases">
        <title>Deep-cultivation of Planctomycetes and their phenomic and genomic characterization uncovers novel biology.</title>
        <authorList>
            <person name="Wiegand S."/>
            <person name="Jogler M."/>
            <person name="Boedeker C."/>
            <person name="Pinto D."/>
            <person name="Vollmers J."/>
            <person name="Rivas-Marin E."/>
            <person name="Kohn T."/>
            <person name="Peeters S.H."/>
            <person name="Heuer A."/>
            <person name="Rast P."/>
            <person name="Oberbeckmann S."/>
            <person name="Bunk B."/>
            <person name="Jeske O."/>
            <person name="Meyerdierks A."/>
            <person name="Storesund J.E."/>
            <person name="Kallscheuer N."/>
            <person name="Luecker S."/>
            <person name="Lage O.M."/>
            <person name="Pohl T."/>
            <person name="Merkel B.J."/>
            <person name="Hornburger P."/>
            <person name="Mueller R.-W."/>
            <person name="Bruemmer F."/>
            <person name="Labrenz M."/>
            <person name="Spormann A.M."/>
            <person name="Op den Camp H."/>
            <person name="Overmann J."/>
            <person name="Amann R."/>
            <person name="Jetten M.S.M."/>
            <person name="Mascher T."/>
            <person name="Medema M.H."/>
            <person name="Devos D.P."/>
            <person name="Kaster A.-K."/>
            <person name="Ovreas L."/>
            <person name="Rohde M."/>
            <person name="Galperin M.Y."/>
            <person name="Jogler C."/>
        </authorList>
    </citation>
    <scope>NUCLEOTIDE SEQUENCE [LARGE SCALE GENOMIC DNA]</scope>
    <source>
        <strain evidence="5 6">SV_7m_r</strain>
    </source>
</reference>
<dbReference type="PROSITE" id="PS50005">
    <property type="entry name" value="TPR"/>
    <property type="match status" value="1"/>
</dbReference>
<dbReference type="CDD" id="cd08168">
    <property type="entry name" value="Cytochrom_C3"/>
    <property type="match status" value="1"/>
</dbReference>